<sequence>MKPYLYTGYSLSSSHLNLQRSKIWENPKKFPQLSSHLIIRNSFHNNVIDPVVIKLRERRPSISFHSHITVPPEKIGETVSSGFRTFF</sequence>
<reference evidence="2" key="1">
    <citation type="journal article" date="2018" name="Nat. Plants">
        <title>Whole-genome landscape of Medicago truncatula symbiotic genes.</title>
        <authorList>
            <person name="Pecrix Y."/>
            <person name="Staton S.E."/>
            <person name="Sallet E."/>
            <person name="Lelandais-Briere C."/>
            <person name="Moreau S."/>
            <person name="Carrere S."/>
            <person name="Blein T."/>
            <person name="Jardinaud M.F."/>
            <person name="Latrasse D."/>
            <person name="Zouine M."/>
            <person name="Zahm M."/>
            <person name="Kreplak J."/>
            <person name="Mayjonade B."/>
            <person name="Satge C."/>
            <person name="Perez M."/>
            <person name="Cauet S."/>
            <person name="Marande W."/>
            <person name="Chantry-Darmon C."/>
            <person name="Lopez-Roques C."/>
            <person name="Bouchez O."/>
            <person name="Berard A."/>
            <person name="Debelle F."/>
            <person name="Munos S."/>
            <person name="Bendahmane A."/>
            <person name="Berges H."/>
            <person name="Niebel A."/>
            <person name="Buitink J."/>
            <person name="Frugier F."/>
            <person name="Benhamed M."/>
            <person name="Crespi M."/>
            <person name="Gouzy J."/>
            <person name="Gamas P."/>
        </authorList>
    </citation>
    <scope>NUCLEOTIDE SEQUENCE [LARGE SCALE GENOMIC DNA]</scope>
    <source>
        <strain evidence="2">cv. Jemalong A17</strain>
    </source>
</reference>
<dbReference type="Gramene" id="rna22635">
    <property type="protein sequence ID" value="RHN60335.1"/>
    <property type="gene ID" value="gene22635"/>
</dbReference>
<dbReference type="AlphaFoldDB" id="A0A396I9K6"/>
<organism evidence="1 2">
    <name type="scientific">Medicago truncatula</name>
    <name type="common">Barrel medic</name>
    <name type="synonym">Medicago tribuloides</name>
    <dbReference type="NCBI Taxonomy" id="3880"/>
    <lineage>
        <taxon>Eukaryota</taxon>
        <taxon>Viridiplantae</taxon>
        <taxon>Streptophyta</taxon>
        <taxon>Embryophyta</taxon>
        <taxon>Tracheophyta</taxon>
        <taxon>Spermatophyta</taxon>
        <taxon>Magnoliopsida</taxon>
        <taxon>eudicotyledons</taxon>
        <taxon>Gunneridae</taxon>
        <taxon>Pentapetalae</taxon>
        <taxon>rosids</taxon>
        <taxon>fabids</taxon>
        <taxon>Fabales</taxon>
        <taxon>Fabaceae</taxon>
        <taxon>Papilionoideae</taxon>
        <taxon>50 kb inversion clade</taxon>
        <taxon>NPAAA clade</taxon>
        <taxon>Hologalegina</taxon>
        <taxon>IRL clade</taxon>
        <taxon>Trifolieae</taxon>
        <taxon>Medicago</taxon>
    </lineage>
</organism>
<proteinExistence type="predicted"/>
<accession>A0A396I9K6</accession>
<protein>
    <submittedName>
        <fullName evidence="1">Uncharacterized protein</fullName>
    </submittedName>
</protein>
<evidence type="ECO:0000313" key="1">
    <source>
        <dbReference type="EMBL" id="RHN60335.1"/>
    </source>
</evidence>
<dbReference type="Proteomes" id="UP000265566">
    <property type="component" value="Chromosome 4"/>
</dbReference>
<dbReference type="EMBL" id="PSQE01000004">
    <property type="protein sequence ID" value="RHN60335.1"/>
    <property type="molecule type" value="Genomic_DNA"/>
</dbReference>
<evidence type="ECO:0000313" key="2">
    <source>
        <dbReference type="Proteomes" id="UP000265566"/>
    </source>
</evidence>
<gene>
    <name evidence="1" type="ORF">MtrunA17_Chr4g0024671</name>
</gene>
<name>A0A396I9K6_MEDTR</name>
<comment type="caution">
    <text evidence="1">The sequence shown here is derived from an EMBL/GenBank/DDBJ whole genome shotgun (WGS) entry which is preliminary data.</text>
</comment>